<proteinExistence type="predicted"/>
<organism evidence="1">
    <name type="scientific">human gut metagenome</name>
    <dbReference type="NCBI Taxonomy" id="408170"/>
    <lineage>
        <taxon>unclassified sequences</taxon>
        <taxon>metagenomes</taxon>
        <taxon>organismal metagenomes</taxon>
    </lineage>
</organism>
<gene>
    <name evidence="1" type="ORF">LEA_01252</name>
</gene>
<accession>K1V9G3</accession>
<feature type="non-terminal residue" evidence="1">
    <location>
        <position position="40"/>
    </location>
</feature>
<dbReference type="AlphaFoldDB" id="K1V9G3"/>
<dbReference type="EMBL" id="AJWY01000878">
    <property type="protein sequence ID" value="EKC80561.1"/>
    <property type="molecule type" value="Genomic_DNA"/>
</dbReference>
<evidence type="ECO:0000313" key="1">
    <source>
        <dbReference type="EMBL" id="EKC80561.1"/>
    </source>
</evidence>
<reference evidence="1" key="1">
    <citation type="journal article" date="2013" name="Environ. Microbiol.">
        <title>Microbiota from the distal guts of lean and obese adolescents exhibit partial functional redundancy besides clear differences in community structure.</title>
        <authorList>
            <person name="Ferrer M."/>
            <person name="Ruiz A."/>
            <person name="Lanza F."/>
            <person name="Haange S.B."/>
            <person name="Oberbach A."/>
            <person name="Till H."/>
            <person name="Bargiela R."/>
            <person name="Campoy C."/>
            <person name="Segura M.T."/>
            <person name="Richter M."/>
            <person name="von Bergen M."/>
            <person name="Seifert J."/>
            <person name="Suarez A."/>
        </authorList>
    </citation>
    <scope>NUCLEOTIDE SEQUENCE</scope>
</reference>
<comment type="caution">
    <text evidence="1">The sequence shown here is derived from an EMBL/GenBank/DDBJ whole genome shotgun (WGS) entry which is preliminary data.</text>
</comment>
<sequence>MRTVPRTTASLGRTLGWDNFTAYASNNGDLFGPNTYGHTG</sequence>
<protein>
    <submittedName>
        <fullName evidence="1">Uncharacterized protein</fullName>
    </submittedName>
</protein>
<name>K1V9G3_9ZZZZ</name>